<dbReference type="EMBL" id="HG793156">
    <property type="protein sequence ID" value="CRL27577.1"/>
    <property type="molecule type" value="Genomic_DNA"/>
</dbReference>
<accession>A0A0G4PMC5</accession>
<organism evidence="1 2">
    <name type="scientific">Penicillium camemberti (strain FM 013)</name>
    <dbReference type="NCBI Taxonomy" id="1429867"/>
    <lineage>
        <taxon>Eukaryota</taxon>
        <taxon>Fungi</taxon>
        <taxon>Dikarya</taxon>
        <taxon>Ascomycota</taxon>
        <taxon>Pezizomycotina</taxon>
        <taxon>Eurotiomycetes</taxon>
        <taxon>Eurotiomycetidae</taxon>
        <taxon>Eurotiales</taxon>
        <taxon>Aspergillaceae</taxon>
        <taxon>Penicillium</taxon>
    </lineage>
</organism>
<sequence>MVPEAHELGRLVGGLYSTSLGAQKGTDLQRRFCRSEESGKMVRMCMELEKTRHSLAIEQVYDMAVYFRPYHGYGESRVQVLSPLPTPCSQASQLRIETPNTRPTDTQAIFRRYSNNTP</sequence>
<gene>
    <name evidence="1" type="ORF">PCAMFM013_S023g000035</name>
</gene>
<reference evidence="1 2" key="1">
    <citation type="journal article" date="2014" name="Nat. Commun.">
        <title>Multiple recent horizontal transfers of a large genomic region in cheese making fungi.</title>
        <authorList>
            <person name="Cheeseman K."/>
            <person name="Ropars J."/>
            <person name="Renault P."/>
            <person name="Dupont J."/>
            <person name="Gouzy J."/>
            <person name="Branca A."/>
            <person name="Abraham A.L."/>
            <person name="Ceppi M."/>
            <person name="Conseiller E."/>
            <person name="Debuchy R."/>
            <person name="Malagnac F."/>
            <person name="Goarin A."/>
            <person name="Silar P."/>
            <person name="Lacoste S."/>
            <person name="Sallet E."/>
            <person name="Bensimon A."/>
            <person name="Giraud T."/>
            <person name="Brygoo Y."/>
        </authorList>
    </citation>
    <scope>NUCLEOTIDE SEQUENCE [LARGE SCALE GENOMIC DNA]</scope>
    <source>
        <strain evidence="2">FM 013</strain>
    </source>
</reference>
<evidence type="ECO:0000313" key="1">
    <source>
        <dbReference type="EMBL" id="CRL27577.1"/>
    </source>
</evidence>
<evidence type="ECO:0000313" key="2">
    <source>
        <dbReference type="Proteomes" id="UP000053732"/>
    </source>
</evidence>
<keyword evidence="2" id="KW-1185">Reference proteome</keyword>
<dbReference type="AlphaFoldDB" id="A0A0G4PMC5"/>
<name>A0A0G4PMC5_PENC3</name>
<protein>
    <submittedName>
        <fullName evidence="1">Str. FM013</fullName>
    </submittedName>
</protein>
<dbReference type="Proteomes" id="UP000053732">
    <property type="component" value="Unassembled WGS sequence"/>
</dbReference>
<proteinExistence type="predicted"/>